<dbReference type="Pfam" id="PF14223">
    <property type="entry name" value="Retrotran_gag_2"/>
    <property type="match status" value="1"/>
</dbReference>
<protein>
    <submittedName>
        <fullName evidence="1">Uncharacterized protein</fullName>
    </submittedName>
</protein>
<evidence type="ECO:0000313" key="1">
    <source>
        <dbReference type="EMBL" id="GEU60820.1"/>
    </source>
</evidence>
<organism evidence="1">
    <name type="scientific">Tanacetum cinerariifolium</name>
    <name type="common">Dalmatian daisy</name>
    <name type="synonym">Chrysanthemum cinerariifolium</name>
    <dbReference type="NCBI Taxonomy" id="118510"/>
    <lineage>
        <taxon>Eukaryota</taxon>
        <taxon>Viridiplantae</taxon>
        <taxon>Streptophyta</taxon>
        <taxon>Embryophyta</taxon>
        <taxon>Tracheophyta</taxon>
        <taxon>Spermatophyta</taxon>
        <taxon>Magnoliopsida</taxon>
        <taxon>eudicotyledons</taxon>
        <taxon>Gunneridae</taxon>
        <taxon>Pentapetalae</taxon>
        <taxon>asterids</taxon>
        <taxon>campanulids</taxon>
        <taxon>Asterales</taxon>
        <taxon>Asteraceae</taxon>
        <taxon>Asteroideae</taxon>
        <taxon>Anthemideae</taxon>
        <taxon>Anthemidinae</taxon>
        <taxon>Tanacetum</taxon>
    </lineage>
</organism>
<accession>A0A6L2LI52</accession>
<sequence>MTRSVCNTRQVLHLKEVILNGDSPPPTRSVEGVEIPYPPTTVKEKLARKNELKARGTLLMALPNEHQLKFNSYKNAKSLMEAIEKRFEGNKESKKVQNILLKQQYENFNGTSSKGLDQINDRIQKLISQLEIHGETITQEDLNMKLLKNLLSEWKTHTLIWRNKSDLKTLSMDDLYNNLKIYEAKVMGLSDAMIYSFFASLSNSSQLDNEDLKQIDPDDLEEIDLKWVILPRNTWLLSIKTIGTGKHPEELCQPTNFALMTYASSSSSSSDTEFNLGAYKAGLEAVEARLEVYKKNETIFRDDIKILKLDVMLRDKAITELRHKFEKTEKESDDFKLTLEKFHDSSKNLSRLLDSQQSDKSKTSLVYDSQGVDSQALENQVNDKNNTGEGYHVVPPPYIRNFMPHKPNLVFADEHVVNESITSLPGIAKSESKTSETTLKNVSAPIIKDCVFDSKDEN</sequence>
<gene>
    <name evidence="1" type="ORF">Tci_032798</name>
</gene>
<reference evidence="1" key="1">
    <citation type="journal article" date="2019" name="Sci. Rep.">
        <title>Draft genome of Tanacetum cinerariifolium, the natural source of mosquito coil.</title>
        <authorList>
            <person name="Yamashiro T."/>
            <person name="Shiraishi A."/>
            <person name="Satake H."/>
            <person name="Nakayama K."/>
        </authorList>
    </citation>
    <scope>NUCLEOTIDE SEQUENCE</scope>
</reference>
<dbReference type="EMBL" id="BKCJ010004399">
    <property type="protein sequence ID" value="GEU60820.1"/>
    <property type="molecule type" value="Genomic_DNA"/>
</dbReference>
<comment type="caution">
    <text evidence="1">The sequence shown here is derived from an EMBL/GenBank/DDBJ whole genome shotgun (WGS) entry which is preliminary data.</text>
</comment>
<name>A0A6L2LI52_TANCI</name>
<proteinExistence type="predicted"/>
<dbReference type="AlphaFoldDB" id="A0A6L2LI52"/>